<dbReference type="Proteomes" id="UP001561046">
    <property type="component" value="Unassembled WGS sequence"/>
</dbReference>
<evidence type="ECO:0000313" key="2">
    <source>
        <dbReference type="EMBL" id="MEX8191615.1"/>
    </source>
</evidence>
<evidence type="ECO:0000313" key="3">
    <source>
        <dbReference type="Proteomes" id="UP001561046"/>
    </source>
</evidence>
<feature type="chain" id="PRO_5045217982" evidence="1">
    <location>
        <begin position="34"/>
        <end position="112"/>
    </location>
</feature>
<feature type="signal peptide" evidence="1">
    <location>
        <begin position="1"/>
        <end position="33"/>
    </location>
</feature>
<evidence type="ECO:0000256" key="1">
    <source>
        <dbReference type="SAM" id="SignalP"/>
    </source>
</evidence>
<name>A0ABV3ZQI6_9BURK</name>
<accession>A0ABV3ZQI6</accession>
<dbReference type="EMBL" id="JBFYGN010000002">
    <property type="protein sequence ID" value="MEX8191615.1"/>
    <property type="molecule type" value="Genomic_DNA"/>
</dbReference>
<dbReference type="InterPro" id="IPR021719">
    <property type="entry name" value="Prot_inh_I78"/>
</dbReference>
<protein>
    <submittedName>
        <fullName evidence="2">I78 family peptidase inhibitor</fullName>
    </submittedName>
</protein>
<proteinExistence type="predicted"/>
<dbReference type="PROSITE" id="PS51257">
    <property type="entry name" value="PROKAR_LIPOPROTEIN"/>
    <property type="match status" value="1"/>
</dbReference>
<keyword evidence="3" id="KW-1185">Reference proteome</keyword>
<sequence length="112" mass="11852">MTRTQAPFLLPVRAALGCGAAALALLMAGCASTGPGSPATAPHPLQICNDKPVQFYLGHNTAPSTLEMIRQKSGSYMLRVLREGQPATMDYNQERLNVITNDAGKITALHCG</sequence>
<dbReference type="RefSeq" id="WP_369336835.1">
    <property type="nucleotide sequence ID" value="NZ_JBFYGN010000002.1"/>
</dbReference>
<dbReference type="Gene3D" id="3.30.10.10">
    <property type="entry name" value="Trypsin Inhibitor V, subunit A"/>
    <property type="match status" value="1"/>
</dbReference>
<reference evidence="2 3" key="1">
    <citation type="journal article" date="2013" name="Int. J. Syst. Evol. Microbiol.">
        <title>Comamonas guangdongensis sp. nov., isolated from subterranean forest sediment, and emended description of the genus Comamonas.</title>
        <authorList>
            <person name="Zhang J."/>
            <person name="Wang Y."/>
            <person name="Zhou S."/>
            <person name="Wu C."/>
            <person name="He J."/>
            <person name="Li F."/>
        </authorList>
    </citation>
    <scope>NUCLEOTIDE SEQUENCE [LARGE SCALE GENOMIC DNA]</scope>
    <source>
        <strain evidence="2 3">CCTCC AB2011133</strain>
    </source>
</reference>
<keyword evidence="1" id="KW-0732">Signal</keyword>
<gene>
    <name evidence="2" type="ORF">AB6724_02050</name>
</gene>
<dbReference type="Pfam" id="PF11720">
    <property type="entry name" value="Inhibitor_I78"/>
    <property type="match status" value="1"/>
</dbReference>
<comment type="caution">
    <text evidence="2">The sequence shown here is derived from an EMBL/GenBank/DDBJ whole genome shotgun (WGS) entry which is preliminary data.</text>
</comment>
<organism evidence="2 3">
    <name type="scientific">Comamonas guangdongensis</name>
    <dbReference type="NCBI Taxonomy" id="510515"/>
    <lineage>
        <taxon>Bacteria</taxon>
        <taxon>Pseudomonadati</taxon>
        <taxon>Pseudomonadota</taxon>
        <taxon>Betaproteobacteria</taxon>
        <taxon>Burkholderiales</taxon>
        <taxon>Comamonadaceae</taxon>
        <taxon>Comamonas</taxon>
    </lineage>
</organism>